<keyword evidence="3" id="KW-1185">Reference proteome</keyword>
<organism evidence="2 3">
    <name type="scientific">Agaribacter flavus</name>
    <dbReference type="NCBI Taxonomy" id="1902781"/>
    <lineage>
        <taxon>Bacteria</taxon>
        <taxon>Pseudomonadati</taxon>
        <taxon>Pseudomonadota</taxon>
        <taxon>Gammaproteobacteria</taxon>
        <taxon>Alteromonadales</taxon>
        <taxon>Alteromonadaceae</taxon>
        <taxon>Agaribacter</taxon>
    </lineage>
</organism>
<dbReference type="EMBL" id="JBHRSW010000010">
    <property type="protein sequence ID" value="MFC3121386.1"/>
    <property type="molecule type" value="Genomic_DNA"/>
</dbReference>
<dbReference type="Proteomes" id="UP001595478">
    <property type="component" value="Unassembled WGS sequence"/>
</dbReference>
<reference evidence="3" key="1">
    <citation type="journal article" date="2019" name="Int. J. Syst. Evol. Microbiol.">
        <title>The Global Catalogue of Microorganisms (GCM) 10K type strain sequencing project: providing services to taxonomists for standard genome sequencing and annotation.</title>
        <authorList>
            <consortium name="The Broad Institute Genomics Platform"/>
            <consortium name="The Broad Institute Genome Sequencing Center for Infectious Disease"/>
            <person name="Wu L."/>
            <person name="Ma J."/>
        </authorList>
    </citation>
    <scope>NUCLEOTIDE SEQUENCE [LARGE SCALE GENOMIC DNA]</scope>
    <source>
        <strain evidence="3">KCTC 52473</strain>
    </source>
</reference>
<protein>
    <submittedName>
        <fullName evidence="2">DUF1080 domain-containing protein</fullName>
    </submittedName>
</protein>
<evidence type="ECO:0000313" key="3">
    <source>
        <dbReference type="Proteomes" id="UP001595478"/>
    </source>
</evidence>
<evidence type="ECO:0000313" key="2">
    <source>
        <dbReference type="EMBL" id="MFC3121386.1"/>
    </source>
</evidence>
<comment type="caution">
    <text evidence="2">The sequence shown here is derived from an EMBL/GenBank/DDBJ whole genome shotgun (WGS) entry which is preliminary data.</text>
</comment>
<name>A0ABV7FQ83_9ALTE</name>
<dbReference type="Pfam" id="PF06439">
    <property type="entry name" value="3keto-disac_hyd"/>
    <property type="match status" value="1"/>
</dbReference>
<accession>A0ABV7FQ83</accession>
<proteinExistence type="predicted"/>
<sequence>MRKITRLDTSFSCSIAWFTAKSLFILALFLIHKLYASEQYKPEDTEIWEPVPKKVNPYPIPSDAISLFNGTNLDKWRGHNGEAKWRVKGGILTIEPNTTGIATKEKFCDMQLHIEWRTPPKNSERSGQRQGNSGIFIQGRYELQILDSYDNPTYVNGQAASVYKQSAPLVNASLAPMQWQSYDVIFKAPRFANDGALLEKASITVLHNGVLVQNNFQIAGRTQHKGPPYYEAHSCEPIYIQNKNIELSFRNIWVRHI</sequence>
<evidence type="ECO:0000259" key="1">
    <source>
        <dbReference type="Pfam" id="PF06439"/>
    </source>
</evidence>
<dbReference type="RefSeq" id="WP_376919524.1">
    <property type="nucleotide sequence ID" value="NZ_JBHRSW010000010.1"/>
</dbReference>
<gene>
    <name evidence="2" type="ORF">ACFOHL_07115</name>
</gene>
<feature type="domain" description="3-keto-alpha-glucoside-1,2-lyase/3-keto-2-hydroxy-glucal hydratase" evidence="1">
    <location>
        <begin position="64"/>
        <end position="255"/>
    </location>
</feature>
<dbReference type="InterPro" id="IPR010496">
    <property type="entry name" value="AL/BT2_dom"/>
</dbReference>
<dbReference type="Gene3D" id="2.60.120.560">
    <property type="entry name" value="Exo-inulinase, domain 1"/>
    <property type="match status" value="1"/>
</dbReference>